<keyword evidence="5" id="KW-0482">Metalloprotease</keyword>
<keyword evidence="4" id="KW-0862">Zinc</keyword>
<evidence type="ECO:0000256" key="6">
    <source>
        <dbReference type="SAM" id="SignalP"/>
    </source>
</evidence>
<keyword evidence="2" id="KW-0645">Protease</keyword>
<dbReference type="Gene3D" id="3.30.830.10">
    <property type="entry name" value="Metalloenzyme, LuxS/M16 peptidase-like"/>
    <property type="match status" value="2"/>
</dbReference>
<evidence type="ECO:0000256" key="5">
    <source>
        <dbReference type="ARBA" id="ARBA00023049"/>
    </source>
</evidence>
<evidence type="ECO:0000313" key="10">
    <source>
        <dbReference type="Proteomes" id="UP000036458"/>
    </source>
</evidence>
<dbReference type="PATRIC" id="fig|1379910.4.peg.4082"/>
<feature type="domain" description="Peptidase M16 C-terminal" evidence="8">
    <location>
        <begin position="192"/>
        <end position="368"/>
    </location>
</feature>
<evidence type="ECO:0000256" key="2">
    <source>
        <dbReference type="ARBA" id="ARBA00022670"/>
    </source>
</evidence>
<dbReference type="Pfam" id="PF00675">
    <property type="entry name" value="Peptidase_M16"/>
    <property type="match status" value="1"/>
</dbReference>
<dbReference type="Pfam" id="PF05193">
    <property type="entry name" value="Peptidase_M16_C"/>
    <property type="match status" value="1"/>
</dbReference>
<feature type="chain" id="PRO_5005211928" evidence="6">
    <location>
        <begin position="20"/>
        <end position="441"/>
    </location>
</feature>
<name>A0A0H4VMT6_9BACT</name>
<feature type="domain" description="Peptidase M16 N-terminal" evidence="7">
    <location>
        <begin position="37"/>
        <end position="174"/>
    </location>
</feature>
<dbReference type="EMBL" id="CP010777">
    <property type="protein sequence ID" value="AKQ47215.1"/>
    <property type="molecule type" value="Genomic_DNA"/>
</dbReference>
<sequence>MKLRFLSTLLLGASLAASAQSNKIAFTEYDLPNGLHVILHQDKTTPTVAVTMMYHVGSKNENADRTGFAHFFEHLMFEGSENIERGKYINMIQSAGGAVNANTSFDRTYYYQILPSNQLALGLWMEADRLKSAKIDQQGVETQRQVVKEEKKQRIDNQPYGTLLENTFATAYDVYPYRWVPIGSAQYIDKASLAEFNHFYKTFYVPNNATLTIAGDLDVNQTKQWVEQYFGGIPKGALPIPRPSVVEPKQIEEGRKVVFDNIQLPAVVQAYHIPAQGTEDSYAISMLTTLLSGGQSSRLNKALVDKQQKAVTVASIPLSLEAPGLFINLAVANMGVDVHDLERAMDAEIERVKNEAISDAEFQKLRNKVETDYINGLSTLEGRTEKLASYHALYGNTNLINTELDKFLAVTKDDLARVAKQYLTKENRAVLHYLPKATQAR</sequence>
<dbReference type="GO" id="GO:0008237">
    <property type="term" value="F:metallopeptidase activity"/>
    <property type="evidence" value="ECO:0007669"/>
    <property type="project" value="UniProtKB-KW"/>
</dbReference>
<keyword evidence="3" id="KW-0378">Hydrolase</keyword>
<feature type="signal peptide" evidence="6">
    <location>
        <begin position="1"/>
        <end position="19"/>
    </location>
</feature>
<dbReference type="InterPro" id="IPR050626">
    <property type="entry name" value="Peptidase_M16"/>
</dbReference>
<accession>A0A0H4VMT6</accession>
<dbReference type="InterPro" id="IPR007863">
    <property type="entry name" value="Peptidase_M16_C"/>
</dbReference>
<dbReference type="InterPro" id="IPR011765">
    <property type="entry name" value="Pept_M16_N"/>
</dbReference>
<comment type="similarity">
    <text evidence="1">Belongs to the peptidase M16 family.</text>
</comment>
<evidence type="ECO:0000313" key="9">
    <source>
        <dbReference type="EMBL" id="AKQ47215.1"/>
    </source>
</evidence>
<dbReference type="RefSeq" id="WP_048922301.1">
    <property type="nucleotide sequence ID" value="NZ_CP010777.1"/>
</dbReference>
<gene>
    <name evidence="9" type="ORF">TH63_18735</name>
</gene>
<dbReference type="PANTHER" id="PTHR43690">
    <property type="entry name" value="NARDILYSIN"/>
    <property type="match status" value="1"/>
</dbReference>
<protein>
    <submittedName>
        <fullName evidence="9">Peptidase M16</fullName>
    </submittedName>
</protein>
<dbReference type="KEGG" id="ruf:TH63_18735"/>
<keyword evidence="6" id="KW-0732">Signal</keyword>
<evidence type="ECO:0000256" key="1">
    <source>
        <dbReference type="ARBA" id="ARBA00007261"/>
    </source>
</evidence>
<dbReference type="GO" id="GO:0046872">
    <property type="term" value="F:metal ion binding"/>
    <property type="evidence" value="ECO:0007669"/>
    <property type="project" value="InterPro"/>
</dbReference>
<evidence type="ECO:0000259" key="7">
    <source>
        <dbReference type="Pfam" id="PF00675"/>
    </source>
</evidence>
<dbReference type="OrthoDB" id="9811314at2"/>
<dbReference type="Proteomes" id="UP000036458">
    <property type="component" value="Chromosome"/>
</dbReference>
<evidence type="ECO:0000256" key="3">
    <source>
        <dbReference type="ARBA" id="ARBA00022801"/>
    </source>
</evidence>
<dbReference type="SUPFAM" id="SSF63411">
    <property type="entry name" value="LuxS/MPP-like metallohydrolase"/>
    <property type="match status" value="2"/>
</dbReference>
<dbReference type="AlphaFoldDB" id="A0A0H4VMT6"/>
<reference evidence="9 10" key="1">
    <citation type="submission" date="2015-01" db="EMBL/GenBank/DDBJ databases">
        <title>Rufibacter sp./DG31D/ whole genome sequencing.</title>
        <authorList>
            <person name="Kim M.K."/>
            <person name="Srinivasan S."/>
            <person name="Lee J.-J."/>
        </authorList>
    </citation>
    <scope>NUCLEOTIDE SEQUENCE [LARGE SCALE GENOMIC DNA]</scope>
    <source>
        <strain evidence="9 10">DG31D</strain>
    </source>
</reference>
<evidence type="ECO:0000259" key="8">
    <source>
        <dbReference type="Pfam" id="PF05193"/>
    </source>
</evidence>
<dbReference type="STRING" id="1379910.TH63_18735"/>
<organism evidence="9 10">
    <name type="scientific">Rufibacter radiotolerans</name>
    <dbReference type="NCBI Taxonomy" id="1379910"/>
    <lineage>
        <taxon>Bacteria</taxon>
        <taxon>Pseudomonadati</taxon>
        <taxon>Bacteroidota</taxon>
        <taxon>Cytophagia</taxon>
        <taxon>Cytophagales</taxon>
        <taxon>Hymenobacteraceae</taxon>
        <taxon>Rufibacter</taxon>
    </lineage>
</organism>
<proteinExistence type="inferred from homology"/>
<dbReference type="InterPro" id="IPR011249">
    <property type="entry name" value="Metalloenz_LuxS/M16"/>
</dbReference>
<evidence type="ECO:0000256" key="4">
    <source>
        <dbReference type="ARBA" id="ARBA00022833"/>
    </source>
</evidence>
<dbReference type="PANTHER" id="PTHR43690:SF17">
    <property type="entry name" value="PROTEIN YHJJ"/>
    <property type="match status" value="1"/>
</dbReference>
<dbReference type="GO" id="GO:0006508">
    <property type="term" value="P:proteolysis"/>
    <property type="evidence" value="ECO:0007669"/>
    <property type="project" value="UniProtKB-KW"/>
</dbReference>
<keyword evidence="10" id="KW-1185">Reference proteome</keyword>